<organism evidence="2 3">
    <name type="scientific">Pseudoneurospora amorphoporcata</name>
    <dbReference type="NCBI Taxonomy" id="241081"/>
    <lineage>
        <taxon>Eukaryota</taxon>
        <taxon>Fungi</taxon>
        <taxon>Dikarya</taxon>
        <taxon>Ascomycota</taxon>
        <taxon>Pezizomycotina</taxon>
        <taxon>Sordariomycetes</taxon>
        <taxon>Sordariomycetidae</taxon>
        <taxon>Sordariales</taxon>
        <taxon>Sordariaceae</taxon>
        <taxon>Pseudoneurospora</taxon>
    </lineage>
</organism>
<feature type="region of interest" description="Disordered" evidence="1">
    <location>
        <begin position="63"/>
        <end position="99"/>
    </location>
</feature>
<evidence type="ECO:0000313" key="3">
    <source>
        <dbReference type="Proteomes" id="UP001303222"/>
    </source>
</evidence>
<name>A0AAN6NWD2_9PEZI</name>
<accession>A0AAN6NWD2</accession>
<proteinExistence type="predicted"/>
<reference evidence="2" key="1">
    <citation type="journal article" date="2023" name="Mol. Phylogenet. Evol.">
        <title>Genome-scale phylogeny and comparative genomics of the fungal order Sordariales.</title>
        <authorList>
            <person name="Hensen N."/>
            <person name="Bonometti L."/>
            <person name="Westerberg I."/>
            <person name="Brannstrom I.O."/>
            <person name="Guillou S."/>
            <person name="Cros-Aarteil S."/>
            <person name="Calhoun S."/>
            <person name="Haridas S."/>
            <person name="Kuo A."/>
            <person name="Mondo S."/>
            <person name="Pangilinan J."/>
            <person name="Riley R."/>
            <person name="LaButti K."/>
            <person name="Andreopoulos B."/>
            <person name="Lipzen A."/>
            <person name="Chen C."/>
            <person name="Yan M."/>
            <person name="Daum C."/>
            <person name="Ng V."/>
            <person name="Clum A."/>
            <person name="Steindorff A."/>
            <person name="Ohm R.A."/>
            <person name="Martin F."/>
            <person name="Silar P."/>
            <person name="Natvig D.O."/>
            <person name="Lalanne C."/>
            <person name="Gautier V."/>
            <person name="Ament-Velasquez S.L."/>
            <person name="Kruys A."/>
            <person name="Hutchinson M.I."/>
            <person name="Powell A.J."/>
            <person name="Barry K."/>
            <person name="Miller A.N."/>
            <person name="Grigoriev I.V."/>
            <person name="Debuchy R."/>
            <person name="Gladieux P."/>
            <person name="Hiltunen Thoren M."/>
            <person name="Johannesson H."/>
        </authorList>
    </citation>
    <scope>NUCLEOTIDE SEQUENCE</scope>
    <source>
        <strain evidence="2">CBS 626.80</strain>
    </source>
</reference>
<sequence length="182" mass="19727">MCTYKTHIRVCRRCSSEDTVLISEQLCSMAKNSGSGIFGSCLSGVSSQRDQTGYKCWQCQEKTTTPPASRSRSGSSGSGSGTVGGGGRRRGSSVSVPIGVQPPAVPVVNNSVYGGGYNYHYGRGQHQHQQEQQRRVSVSGQGQGQAREYMPVPPVPLSGSEQDLDRRLRRMGKMKADLRNWV</sequence>
<feature type="region of interest" description="Disordered" evidence="1">
    <location>
        <begin position="141"/>
        <end position="160"/>
    </location>
</feature>
<dbReference type="EMBL" id="MU859108">
    <property type="protein sequence ID" value="KAK3953289.1"/>
    <property type="molecule type" value="Genomic_DNA"/>
</dbReference>
<comment type="caution">
    <text evidence="2">The sequence shown here is derived from an EMBL/GenBank/DDBJ whole genome shotgun (WGS) entry which is preliminary data.</text>
</comment>
<feature type="compositionally biased region" description="Gly residues" evidence="1">
    <location>
        <begin position="76"/>
        <end position="86"/>
    </location>
</feature>
<protein>
    <submittedName>
        <fullName evidence="2">Uncharacterized protein</fullName>
    </submittedName>
</protein>
<keyword evidence="3" id="KW-1185">Reference proteome</keyword>
<dbReference type="Proteomes" id="UP001303222">
    <property type="component" value="Unassembled WGS sequence"/>
</dbReference>
<reference evidence="2" key="2">
    <citation type="submission" date="2023-06" db="EMBL/GenBank/DDBJ databases">
        <authorList>
            <consortium name="Lawrence Berkeley National Laboratory"/>
            <person name="Mondo S.J."/>
            <person name="Hensen N."/>
            <person name="Bonometti L."/>
            <person name="Westerberg I."/>
            <person name="Brannstrom I.O."/>
            <person name="Guillou S."/>
            <person name="Cros-Aarteil S."/>
            <person name="Calhoun S."/>
            <person name="Haridas S."/>
            <person name="Kuo A."/>
            <person name="Pangilinan J."/>
            <person name="Riley R."/>
            <person name="Labutti K."/>
            <person name="Andreopoulos B."/>
            <person name="Lipzen A."/>
            <person name="Chen C."/>
            <person name="Yanf M."/>
            <person name="Daum C."/>
            <person name="Ng V."/>
            <person name="Clum A."/>
            <person name="Steindorff A."/>
            <person name="Ohm R."/>
            <person name="Martin F."/>
            <person name="Silar P."/>
            <person name="Natvig D."/>
            <person name="Lalanne C."/>
            <person name="Gautier V."/>
            <person name="Ament-Velasquez S.L."/>
            <person name="Kruys A."/>
            <person name="Hutchinson M.I."/>
            <person name="Powell A.J."/>
            <person name="Barry K."/>
            <person name="Miller A.N."/>
            <person name="Grigoriev I.V."/>
            <person name="Debuchy R."/>
            <person name="Gladieux P."/>
            <person name="Thoren M.H."/>
            <person name="Johannesson H."/>
        </authorList>
    </citation>
    <scope>NUCLEOTIDE SEQUENCE</scope>
    <source>
        <strain evidence="2">CBS 626.80</strain>
    </source>
</reference>
<dbReference type="AlphaFoldDB" id="A0AAN6NWD2"/>
<evidence type="ECO:0000256" key="1">
    <source>
        <dbReference type="SAM" id="MobiDB-lite"/>
    </source>
</evidence>
<evidence type="ECO:0000313" key="2">
    <source>
        <dbReference type="EMBL" id="KAK3953289.1"/>
    </source>
</evidence>
<gene>
    <name evidence="2" type="ORF">QBC32DRAFT_313154</name>
</gene>